<dbReference type="RefSeq" id="WP_165775252.1">
    <property type="nucleotide sequence ID" value="NZ_FRFC01000003.1"/>
</dbReference>
<feature type="domain" description="Fibronectin type-III" evidence="4">
    <location>
        <begin position="323"/>
        <end position="422"/>
    </location>
</feature>
<feature type="domain" description="Fibronectin type-III" evidence="4">
    <location>
        <begin position="440"/>
        <end position="534"/>
    </location>
</feature>
<reference evidence="6" key="1">
    <citation type="submission" date="2016-12" db="EMBL/GenBank/DDBJ databases">
        <authorList>
            <person name="Herbold C."/>
        </authorList>
    </citation>
    <scope>NUCLEOTIDE SEQUENCE [LARGE SCALE GENOMIC DNA]</scope>
</reference>
<dbReference type="PROSITE" id="PS50853">
    <property type="entry name" value="FN3"/>
    <property type="match status" value="5"/>
</dbReference>
<feature type="region of interest" description="Disordered" evidence="2">
    <location>
        <begin position="103"/>
        <end position="124"/>
    </location>
</feature>
<dbReference type="Gene3D" id="2.60.40.10">
    <property type="entry name" value="Immunoglobulins"/>
    <property type="match status" value="5"/>
</dbReference>
<dbReference type="CDD" id="cd00063">
    <property type="entry name" value="FN3"/>
    <property type="match status" value="5"/>
</dbReference>
<protein>
    <recommendedName>
        <fullName evidence="4">Fibronectin type-III domain-containing protein</fullName>
    </recommendedName>
</protein>
<dbReference type="AlphaFoldDB" id="A0A2H1EHL6"/>
<sequence>MIVLSGTLFFAGQSYAQTANVPDVPTGFTATPVSPTSVFLAWSPPQNNGGASITGYEIDYRMVPNPSDTTLVRLGNVTNYTHTNLVTGKTYLYRVFAINSAGNGSPTPEQSATPTSSSAPPQNIVPNPPQSLGATVYSSTQINLSWSSPVSNGGPPVTGYKIDYQLDSGNFTNLVANSGSSFTAYSHTGLQTGHTYTYRVFAINSIGISNSSNTASATPVVVNTVPGSPTLSANPASATSVSLSWVAPSNNGGMPITGYKIEYSNGTSNFIVLVANTGTSNTSYTHSGLVTGTSYTYRVSAINSLGVGSPSNSVTVTPQDTMTPIITTAIAISPTSAKISWIAPSQTYGQIISGYTIDQVINGNMLPIDDSIQGSTTSYTISGLTTDKTYSFVVSAQLSGGSQTNPSPPATITPTSTSTPPDSSQTPTQTPSQNQTLPDPPTRLNATMITSSSVQVTWIAPSNNGKLPVTGYKVESMTGQSGAWVTDTTNTGVQTSFVKSGLQPGVSYYFRVSSISNAGISQPSSQVPVTVPSQNTNQNSSPPPFIPQQSQGFVSVINTTSTISYKIIGGQILTAGINQDTFSLNVNIRASSPGVLSIQLPRDMIDSKKPDGTDETYIVADDQNLAKFNETKTSAYRTLNISFPANTNKISIYGTSAVPEFPTALVVLLIAIVSAIVFSNRIIRY</sequence>
<feature type="region of interest" description="Disordered" evidence="2">
    <location>
        <begin position="398"/>
        <end position="442"/>
    </location>
</feature>
<feature type="compositionally biased region" description="Low complexity" evidence="2">
    <location>
        <begin position="412"/>
        <end position="437"/>
    </location>
</feature>
<keyword evidence="1" id="KW-0677">Repeat</keyword>
<keyword evidence="3" id="KW-1133">Transmembrane helix</keyword>
<name>A0A2H1EHL6_9ARCH</name>
<feature type="compositionally biased region" description="Low complexity" evidence="2">
    <location>
        <begin position="105"/>
        <end position="122"/>
    </location>
</feature>
<dbReference type="Proteomes" id="UP000232412">
    <property type="component" value="Unassembled WGS sequence"/>
</dbReference>
<keyword evidence="6" id="KW-1185">Reference proteome</keyword>
<keyword evidence="3" id="KW-0812">Transmembrane</keyword>
<dbReference type="SMART" id="SM00060">
    <property type="entry name" value="FN3"/>
    <property type="match status" value="5"/>
</dbReference>
<dbReference type="InterPro" id="IPR036116">
    <property type="entry name" value="FN3_sf"/>
</dbReference>
<proteinExistence type="predicted"/>
<dbReference type="PRINTS" id="PR00014">
    <property type="entry name" value="FNTYPEIII"/>
</dbReference>
<feature type="domain" description="Fibronectin type-III" evidence="4">
    <location>
        <begin position="128"/>
        <end position="224"/>
    </location>
</feature>
<evidence type="ECO:0000313" key="5">
    <source>
        <dbReference type="EMBL" id="SHO45706.1"/>
    </source>
</evidence>
<evidence type="ECO:0000259" key="4">
    <source>
        <dbReference type="PROSITE" id="PS50853"/>
    </source>
</evidence>
<dbReference type="OrthoDB" id="12351at2157"/>
<accession>A0A2H1EHL6</accession>
<feature type="domain" description="Fibronectin type-III" evidence="4">
    <location>
        <begin position="24"/>
        <end position="118"/>
    </location>
</feature>
<feature type="domain" description="Fibronectin type-III" evidence="4">
    <location>
        <begin position="225"/>
        <end position="321"/>
    </location>
</feature>
<dbReference type="InterPro" id="IPR013783">
    <property type="entry name" value="Ig-like_fold"/>
</dbReference>
<evidence type="ECO:0000256" key="2">
    <source>
        <dbReference type="SAM" id="MobiDB-lite"/>
    </source>
</evidence>
<organism evidence="5 6">
    <name type="scientific">Nitrosotalea sinensis</name>
    <dbReference type="NCBI Taxonomy" id="1499975"/>
    <lineage>
        <taxon>Archaea</taxon>
        <taxon>Nitrososphaerota</taxon>
        <taxon>Nitrososphaeria</taxon>
        <taxon>Nitrosotaleales</taxon>
        <taxon>Nitrosotaleaceae</taxon>
        <taxon>Nitrosotalea</taxon>
    </lineage>
</organism>
<evidence type="ECO:0000256" key="1">
    <source>
        <dbReference type="ARBA" id="ARBA00022737"/>
    </source>
</evidence>
<dbReference type="Pfam" id="PF00041">
    <property type="entry name" value="fn3"/>
    <property type="match status" value="5"/>
</dbReference>
<dbReference type="EMBL" id="FRFC01000003">
    <property type="protein sequence ID" value="SHO45706.1"/>
    <property type="molecule type" value="Genomic_DNA"/>
</dbReference>
<dbReference type="InterPro" id="IPR003961">
    <property type="entry name" value="FN3_dom"/>
</dbReference>
<dbReference type="SUPFAM" id="SSF49265">
    <property type="entry name" value="Fibronectin type III"/>
    <property type="match status" value="3"/>
</dbReference>
<evidence type="ECO:0000313" key="6">
    <source>
        <dbReference type="Proteomes" id="UP000232412"/>
    </source>
</evidence>
<dbReference type="PANTHER" id="PTHR13817">
    <property type="entry name" value="TITIN"/>
    <property type="match status" value="1"/>
</dbReference>
<evidence type="ECO:0000256" key="3">
    <source>
        <dbReference type="SAM" id="Phobius"/>
    </source>
</evidence>
<feature type="compositionally biased region" description="Polar residues" evidence="2">
    <location>
        <begin position="521"/>
        <end position="537"/>
    </location>
</feature>
<keyword evidence="3" id="KW-0472">Membrane</keyword>
<feature type="region of interest" description="Disordered" evidence="2">
    <location>
        <begin position="521"/>
        <end position="547"/>
    </location>
</feature>
<gene>
    <name evidence="5" type="ORF">NSIN_20751</name>
</gene>
<dbReference type="InterPro" id="IPR050964">
    <property type="entry name" value="Striated_Muscle_Regulatory"/>
</dbReference>
<feature type="transmembrane region" description="Helical" evidence="3">
    <location>
        <begin position="661"/>
        <end position="683"/>
    </location>
</feature>
<dbReference type="PANTHER" id="PTHR13817:SF166">
    <property type="entry name" value="NEURONAL IGCAM-RELATED"/>
    <property type="match status" value="1"/>
</dbReference>